<evidence type="ECO:0000313" key="8">
    <source>
        <dbReference type="Proteomes" id="UP000275267"/>
    </source>
</evidence>
<dbReference type="InterPro" id="IPR003653">
    <property type="entry name" value="Peptidase_C48_C"/>
</dbReference>
<comment type="similarity">
    <text evidence="1">Belongs to the peptidase C48 family.</text>
</comment>
<organism evidence="7 8">
    <name type="scientific">Panicum miliaceum</name>
    <name type="common">Proso millet</name>
    <name type="synonym">Broomcorn millet</name>
    <dbReference type="NCBI Taxonomy" id="4540"/>
    <lineage>
        <taxon>Eukaryota</taxon>
        <taxon>Viridiplantae</taxon>
        <taxon>Streptophyta</taxon>
        <taxon>Embryophyta</taxon>
        <taxon>Tracheophyta</taxon>
        <taxon>Spermatophyta</taxon>
        <taxon>Magnoliopsida</taxon>
        <taxon>Liliopsida</taxon>
        <taxon>Poales</taxon>
        <taxon>Poaceae</taxon>
        <taxon>PACMAD clade</taxon>
        <taxon>Panicoideae</taxon>
        <taxon>Panicodae</taxon>
        <taxon>Paniceae</taxon>
        <taxon>Panicinae</taxon>
        <taxon>Panicum</taxon>
        <taxon>Panicum sect. Panicum</taxon>
    </lineage>
</organism>
<comment type="caution">
    <text evidence="7">The sequence shown here is derived from an EMBL/GenBank/DDBJ whole genome shotgun (WGS) entry which is preliminary data.</text>
</comment>
<evidence type="ECO:0000313" key="7">
    <source>
        <dbReference type="EMBL" id="RLN39520.1"/>
    </source>
</evidence>
<dbReference type="GO" id="GO:0006508">
    <property type="term" value="P:proteolysis"/>
    <property type="evidence" value="ECO:0007669"/>
    <property type="project" value="UniProtKB-KW"/>
</dbReference>
<proteinExistence type="inferred from homology"/>
<dbReference type="InterPro" id="IPR038765">
    <property type="entry name" value="Papain-like_cys_pep_sf"/>
</dbReference>
<name>A0A3L6TH12_PANMI</name>
<keyword evidence="8" id="KW-1185">Reference proteome</keyword>
<dbReference type="AlphaFoldDB" id="A0A3L6TH12"/>
<evidence type="ECO:0000256" key="1">
    <source>
        <dbReference type="ARBA" id="ARBA00005234"/>
    </source>
</evidence>
<evidence type="ECO:0000259" key="6">
    <source>
        <dbReference type="Pfam" id="PF02902"/>
    </source>
</evidence>
<keyword evidence="5" id="KW-1133">Transmembrane helix</keyword>
<keyword evidence="2" id="KW-0645">Protease</keyword>
<dbReference type="GO" id="GO:0008234">
    <property type="term" value="F:cysteine-type peptidase activity"/>
    <property type="evidence" value="ECO:0007669"/>
    <property type="project" value="InterPro"/>
</dbReference>
<feature type="region of interest" description="Disordered" evidence="4">
    <location>
        <begin position="130"/>
        <end position="155"/>
    </location>
</feature>
<evidence type="ECO:0000256" key="2">
    <source>
        <dbReference type="ARBA" id="ARBA00022670"/>
    </source>
</evidence>
<dbReference type="Proteomes" id="UP000275267">
    <property type="component" value="Unassembled WGS sequence"/>
</dbReference>
<evidence type="ECO:0000256" key="5">
    <source>
        <dbReference type="SAM" id="Phobius"/>
    </source>
</evidence>
<feature type="compositionally biased region" description="Polar residues" evidence="4">
    <location>
        <begin position="143"/>
        <end position="152"/>
    </location>
</feature>
<dbReference type="SUPFAM" id="SSF54001">
    <property type="entry name" value="Cysteine proteinases"/>
    <property type="match status" value="1"/>
</dbReference>
<dbReference type="Gene3D" id="3.40.395.10">
    <property type="entry name" value="Adenoviral Proteinase, Chain A"/>
    <property type="match status" value="1"/>
</dbReference>
<dbReference type="Pfam" id="PF02902">
    <property type="entry name" value="Peptidase_C48"/>
    <property type="match status" value="1"/>
</dbReference>
<sequence length="616" mass="69215">MDKAICHSSVAGGGSTQICSRLIFVLAVLLCVGSASSAGAFLFGMRWWVTSVNDCISSDDVTLKRALYIDCCRDFKKLKEMKMKLKKSLSHKPFPIVDPQASSVLVDEEFMAKIDSVSRCKVPKVITKYSEDDSSIPPKNSRDQPSVSNHTSCEGKKNSVDAHILGDKSPSSPVSSGVKFVFPPSGYPSNHLNKIFSSKRKSRLNSSSNGVAASDIHSLGTPLVDISNVDLTKNRSVMNSSSRDCSVADRRDVIMLDGEGFVPNSYSPYTRSSYPRFCSQKNSGGIDNCSPIFNTRVSPEVQYIGQTSLSQSVRELTKKSDAMYNKKFRDPAFISPSPVKADDVVRCGSQSGVATFTSFKARDSSTGGKVPVRGPRRVVKPGPLFRGDYDVEKYKFSVSDSDMKNYKAIVFWDLFNSATFCYNLFIKPNGHPDTSKSHYFFANIADNLFKEPDEANDDVLSRALKRSSHVRPLNQSDNLYFPTLFDDHWFLFVVDIKDKKFIFLDSLHHKDHDYQEFVRDKFITSFQLQWDRYVQVDMNFDEYEFLYPDVPDQPLDNTDDSGIYTMMFLGHWKSPRTLLCKIFNSSDISNIRVKIANCWGRVERTFLGTGIKSVTQ</sequence>
<gene>
    <name evidence="7" type="ORF">C2845_PM01G21680</name>
</gene>
<evidence type="ECO:0000256" key="4">
    <source>
        <dbReference type="SAM" id="MobiDB-lite"/>
    </source>
</evidence>
<dbReference type="OrthoDB" id="696486at2759"/>
<feature type="transmembrane region" description="Helical" evidence="5">
    <location>
        <begin position="22"/>
        <end position="49"/>
    </location>
</feature>
<accession>A0A3L6TH12</accession>
<feature type="domain" description="Ubiquitin-like protease family profile" evidence="6">
    <location>
        <begin position="462"/>
        <end position="572"/>
    </location>
</feature>
<keyword evidence="5" id="KW-0812">Transmembrane</keyword>
<protein>
    <recommendedName>
        <fullName evidence="6">Ubiquitin-like protease family profile domain-containing protein</fullName>
    </recommendedName>
</protein>
<reference evidence="8" key="1">
    <citation type="journal article" date="2019" name="Nat. Commun.">
        <title>The genome of broomcorn millet.</title>
        <authorList>
            <person name="Zou C."/>
            <person name="Miki D."/>
            <person name="Li D."/>
            <person name="Tang Q."/>
            <person name="Xiao L."/>
            <person name="Rajput S."/>
            <person name="Deng P."/>
            <person name="Jia W."/>
            <person name="Huang R."/>
            <person name="Zhang M."/>
            <person name="Sun Y."/>
            <person name="Hu J."/>
            <person name="Fu X."/>
            <person name="Schnable P.S."/>
            <person name="Li F."/>
            <person name="Zhang H."/>
            <person name="Feng B."/>
            <person name="Zhu X."/>
            <person name="Liu R."/>
            <person name="Schnable J.C."/>
            <person name="Zhu J.-K."/>
            <person name="Zhang H."/>
        </authorList>
    </citation>
    <scope>NUCLEOTIDE SEQUENCE [LARGE SCALE GENOMIC DNA]</scope>
</reference>
<dbReference type="EMBL" id="PQIB02000001">
    <property type="protein sequence ID" value="RLN39520.1"/>
    <property type="molecule type" value="Genomic_DNA"/>
</dbReference>
<evidence type="ECO:0000256" key="3">
    <source>
        <dbReference type="ARBA" id="ARBA00022801"/>
    </source>
</evidence>
<keyword evidence="5" id="KW-0472">Membrane</keyword>
<keyword evidence="3" id="KW-0378">Hydrolase</keyword>